<keyword evidence="3" id="KW-1185">Reference proteome</keyword>
<reference evidence="2 3" key="1">
    <citation type="submission" date="2019-02" db="EMBL/GenBank/DDBJ databases">
        <title>Sequencing the genomes of 1000 actinobacteria strains.</title>
        <authorList>
            <person name="Klenk H.-P."/>
        </authorList>
    </citation>
    <scope>NUCLEOTIDE SEQUENCE [LARGE SCALE GENOMIC DNA]</scope>
    <source>
        <strain evidence="2 3">DSM 45612</strain>
    </source>
</reference>
<evidence type="ECO:0000256" key="1">
    <source>
        <dbReference type="SAM" id="Phobius"/>
    </source>
</evidence>
<proteinExistence type="predicted"/>
<name>A0A4Q8BDH1_9ACTN</name>
<accession>A0A4Q8BDH1</accession>
<feature type="transmembrane region" description="Helical" evidence="1">
    <location>
        <begin position="43"/>
        <end position="63"/>
    </location>
</feature>
<keyword evidence="1" id="KW-0812">Transmembrane</keyword>
<organism evidence="2 3">
    <name type="scientific">Micromonospora kangleipakensis</name>
    <dbReference type="NCBI Taxonomy" id="1077942"/>
    <lineage>
        <taxon>Bacteria</taxon>
        <taxon>Bacillati</taxon>
        <taxon>Actinomycetota</taxon>
        <taxon>Actinomycetes</taxon>
        <taxon>Micromonosporales</taxon>
        <taxon>Micromonosporaceae</taxon>
        <taxon>Micromonospora</taxon>
    </lineage>
</organism>
<feature type="transmembrane region" description="Helical" evidence="1">
    <location>
        <begin position="106"/>
        <end position="129"/>
    </location>
</feature>
<evidence type="ECO:0000313" key="2">
    <source>
        <dbReference type="EMBL" id="RZU75944.1"/>
    </source>
</evidence>
<dbReference type="Proteomes" id="UP000294114">
    <property type="component" value="Unassembled WGS sequence"/>
</dbReference>
<keyword evidence="1" id="KW-0472">Membrane</keyword>
<feature type="transmembrane region" description="Helical" evidence="1">
    <location>
        <begin position="12"/>
        <end position="31"/>
    </location>
</feature>
<dbReference type="EMBL" id="SHLD01000001">
    <property type="protein sequence ID" value="RZU75944.1"/>
    <property type="molecule type" value="Genomic_DNA"/>
</dbReference>
<dbReference type="AlphaFoldDB" id="A0A4Q8BDH1"/>
<comment type="caution">
    <text evidence="2">The sequence shown here is derived from an EMBL/GenBank/DDBJ whole genome shotgun (WGS) entry which is preliminary data.</text>
</comment>
<feature type="transmembrane region" description="Helical" evidence="1">
    <location>
        <begin position="75"/>
        <end position="94"/>
    </location>
</feature>
<keyword evidence="1" id="KW-1133">Transmembrane helix</keyword>
<protein>
    <submittedName>
        <fullName evidence="2">Uncharacterized protein</fullName>
    </submittedName>
</protein>
<gene>
    <name evidence="2" type="ORF">EV384_4524</name>
</gene>
<sequence length="145" mass="15434">MPWQAQVARAITFLQAVPVGFAALFDVIVLIGPMARPMYWSDLWFIVGGLSLSGLAVMSAARLAPGRRGAWCGSVAVNAAMVFAWVAAIVWVYVDTRGLKGTDPGMVFASILFVSLPMVAISVTAIGLLSVRSVLRCCFTWGPAL</sequence>
<evidence type="ECO:0000313" key="3">
    <source>
        <dbReference type="Proteomes" id="UP000294114"/>
    </source>
</evidence>